<dbReference type="InterPro" id="IPR003961">
    <property type="entry name" value="FN3_dom"/>
</dbReference>
<keyword evidence="1" id="KW-0378">Hydrolase</keyword>
<feature type="signal peptide" evidence="2">
    <location>
        <begin position="1"/>
        <end position="27"/>
    </location>
</feature>
<dbReference type="InterPro" id="IPR045175">
    <property type="entry name" value="M28_fam"/>
</dbReference>
<keyword evidence="5" id="KW-1185">Reference proteome</keyword>
<dbReference type="InterPro" id="IPR007484">
    <property type="entry name" value="Peptidase_M28"/>
</dbReference>
<organism evidence="4 5">
    <name type="scientific">[Empedobacter] haloabium</name>
    <dbReference type="NCBI Taxonomy" id="592317"/>
    <lineage>
        <taxon>Bacteria</taxon>
        <taxon>Pseudomonadati</taxon>
        <taxon>Pseudomonadota</taxon>
        <taxon>Betaproteobacteria</taxon>
        <taxon>Burkholderiales</taxon>
        <taxon>Oxalobacteraceae</taxon>
        <taxon>Telluria group</taxon>
        <taxon>Telluria group incertae sedis</taxon>
    </lineage>
</organism>
<reference evidence="4 5" key="1">
    <citation type="journal article" date="2019" name="Int. J. Syst. Evol. Microbiol.">
        <title>The Draft Whole-Genome Sequence of the Antibiotic Producer Empedobacter haloabium ATCC 31962 Provides Indications for Its Taxonomic Reclassification.</title>
        <authorList>
            <person name="Miess H."/>
            <person name="Arlt P."/>
            <person name="Apel A.K."/>
            <person name="Weber T."/>
            <person name="Nieselt K."/>
            <person name="Hanssen F."/>
            <person name="Czemmel S."/>
            <person name="Nahnsen S."/>
            <person name="Gross H."/>
        </authorList>
    </citation>
    <scope>NUCLEOTIDE SEQUENCE [LARGE SCALE GENOMIC DNA]</scope>
    <source>
        <strain evidence="4 5">ATCC 31962</strain>
    </source>
</reference>
<evidence type="ECO:0000313" key="5">
    <source>
        <dbReference type="Proteomes" id="UP000321323"/>
    </source>
</evidence>
<dbReference type="SUPFAM" id="SSF53187">
    <property type="entry name" value="Zn-dependent exopeptidases"/>
    <property type="match status" value="1"/>
</dbReference>
<dbReference type="Pfam" id="PF04389">
    <property type="entry name" value="Peptidase_M28"/>
    <property type="match status" value="1"/>
</dbReference>
<keyword evidence="2" id="KW-0732">Signal</keyword>
<dbReference type="Gene3D" id="2.60.40.10">
    <property type="entry name" value="Immunoglobulins"/>
    <property type="match status" value="1"/>
</dbReference>
<dbReference type="PANTHER" id="PTHR12147:SF26">
    <property type="entry name" value="PEPTIDASE M28 DOMAIN-CONTAINING PROTEIN"/>
    <property type="match status" value="1"/>
</dbReference>
<evidence type="ECO:0000256" key="2">
    <source>
        <dbReference type="SAM" id="SignalP"/>
    </source>
</evidence>
<gene>
    <name evidence="4" type="ORF">E7V67_023420</name>
</gene>
<sequence length="454" mass="49460">MSRFMQPAAAAVLLSACAMAAAAPADAGLPKRQAGIDAIVREISPQRIHGYIEKLVGFGTRHTMSETESETRGIGAARRWIKAELERCGAGKLQVTFDSHLHPVAPRLSKPTEIVNVVATLPGSQAQSKDRVYVVSGHYDSRVTDVMDYTSDAPGANDDASGTAAVMEMACVMAKRQFDATLVFMAVAAEEQGLFGAGHWAEQARKNNVDVAGMFTNDIIGSSVNEDGKRDNKQVRLFAEGIPALKEVPDALRTLIQTGGENDSPSRQLARHVKETGERYVKNFKVTVIQRRDRYLRGGDHIPFLEQGYAALRFTEPAEDFRHQHQDLRKEGGTEYGDLLKFVDTDYTAQVARVNAAALASLALAPAAPRDVKVLTAKLDNKTDLAWAANAEPDLAGYRVVWRETTAANWQGAKFVGNVTSFRSELSKDNVFFGVQAVDKDGNVSPATYPLPQR</sequence>
<dbReference type="Gene3D" id="3.40.630.10">
    <property type="entry name" value="Zn peptidases"/>
    <property type="match status" value="1"/>
</dbReference>
<dbReference type="EMBL" id="CP136508">
    <property type="protein sequence ID" value="WUR12610.1"/>
    <property type="molecule type" value="Genomic_DNA"/>
</dbReference>
<accession>A0ABZ1UIR9</accession>
<keyword evidence="1" id="KW-0645">Protease</keyword>
<evidence type="ECO:0000259" key="3">
    <source>
        <dbReference type="PROSITE" id="PS50853"/>
    </source>
</evidence>
<dbReference type="InterPro" id="IPR013783">
    <property type="entry name" value="Ig-like_fold"/>
</dbReference>
<proteinExistence type="predicted"/>
<feature type="domain" description="Fibronectin type-III" evidence="3">
    <location>
        <begin position="368"/>
        <end position="454"/>
    </location>
</feature>
<name>A0ABZ1UIR9_9BURK</name>
<feature type="chain" id="PRO_5047314412" evidence="2">
    <location>
        <begin position="28"/>
        <end position="454"/>
    </location>
</feature>
<dbReference type="PROSITE" id="PS51257">
    <property type="entry name" value="PROKAR_LIPOPROTEIN"/>
    <property type="match status" value="1"/>
</dbReference>
<dbReference type="PROSITE" id="PS50853">
    <property type="entry name" value="FN3"/>
    <property type="match status" value="1"/>
</dbReference>
<evidence type="ECO:0000313" key="4">
    <source>
        <dbReference type="EMBL" id="WUR12610.1"/>
    </source>
</evidence>
<dbReference type="Proteomes" id="UP000321323">
    <property type="component" value="Chromosome"/>
</dbReference>
<keyword evidence="1" id="KW-0482">Metalloprotease</keyword>
<protein>
    <submittedName>
        <fullName evidence="4">M28 family peptidase</fullName>
    </submittedName>
</protein>
<dbReference type="PANTHER" id="PTHR12147">
    <property type="entry name" value="METALLOPEPTIDASE M28 FAMILY MEMBER"/>
    <property type="match status" value="1"/>
</dbReference>
<evidence type="ECO:0000256" key="1">
    <source>
        <dbReference type="ARBA" id="ARBA00023049"/>
    </source>
</evidence>